<dbReference type="PANTHER" id="PTHR43434:SF1">
    <property type="entry name" value="PHOSPHOGLYCOLATE PHOSPHATASE"/>
    <property type="match status" value="1"/>
</dbReference>
<dbReference type="Gene3D" id="3.40.50.1000">
    <property type="entry name" value="HAD superfamily/HAD-like"/>
    <property type="match status" value="1"/>
</dbReference>
<comment type="caution">
    <text evidence="1">The sequence shown here is derived from an EMBL/GenBank/DDBJ whole genome shotgun (WGS) entry which is preliminary data.</text>
</comment>
<dbReference type="SFLD" id="SFLDS00003">
    <property type="entry name" value="Haloacid_Dehalogenase"/>
    <property type="match status" value="1"/>
</dbReference>
<name>A0A1J5QZR5_9ZZZZ</name>
<dbReference type="InterPro" id="IPR041492">
    <property type="entry name" value="HAD_2"/>
</dbReference>
<dbReference type="SUPFAM" id="SSF56784">
    <property type="entry name" value="HAD-like"/>
    <property type="match status" value="1"/>
</dbReference>
<dbReference type="GO" id="GO:0005829">
    <property type="term" value="C:cytosol"/>
    <property type="evidence" value="ECO:0007669"/>
    <property type="project" value="TreeGrafter"/>
</dbReference>
<dbReference type="InterPro" id="IPR050155">
    <property type="entry name" value="HAD-like_hydrolase_sf"/>
</dbReference>
<dbReference type="InterPro" id="IPR023214">
    <property type="entry name" value="HAD_sf"/>
</dbReference>
<dbReference type="AlphaFoldDB" id="A0A1J5QZR5"/>
<proteinExistence type="predicted"/>
<dbReference type="InterPro" id="IPR036412">
    <property type="entry name" value="HAD-like_sf"/>
</dbReference>
<dbReference type="Gene3D" id="1.10.150.730">
    <property type="match status" value="1"/>
</dbReference>
<dbReference type="GO" id="GO:0008967">
    <property type="term" value="F:phosphoglycolate phosphatase activity"/>
    <property type="evidence" value="ECO:0007669"/>
    <property type="project" value="UniProtKB-EC"/>
</dbReference>
<dbReference type="SFLD" id="SFLDG01129">
    <property type="entry name" value="C1.5:_HAD__Beta-PGM__Phosphata"/>
    <property type="match status" value="1"/>
</dbReference>
<organism evidence="1">
    <name type="scientific">mine drainage metagenome</name>
    <dbReference type="NCBI Taxonomy" id="410659"/>
    <lineage>
        <taxon>unclassified sequences</taxon>
        <taxon>metagenomes</taxon>
        <taxon>ecological metagenomes</taxon>
    </lineage>
</organism>
<keyword evidence="1" id="KW-0378">Hydrolase</keyword>
<evidence type="ECO:0000313" key="1">
    <source>
        <dbReference type="EMBL" id="OIQ85319.1"/>
    </source>
</evidence>
<accession>A0A1J5QZR5</accession>
<sequence>MSDLAAGMLSPPRAVIFDWDNTLVDSWGCILAAMNATLRAMGQEEWSLEDAKGRVARSLRDSFPELFGERWQQARDVFYAAFEAIHIEHLAPLPGIEAMLRDLAGQGVLLAVVSNKNGAYLRQEAEHLGWNGLFHRLVGAADADADKPAPAPVGLALAGSGIAPGPDVWFCGDAEVDMHCARNTGCIPVLLRAHGPESGEFDRHPPCCHIDGGASLADLIRALS</sequence>
<dbReference type="EC" id="3.1.3.18" evidence="1"/>
<dbReference type="Pfam" id="PF13419">
    <property type="entry name" value="HAD_2"/>
    <property type="match status" value="1"/>
</dbReference>
<gene>
    <name evidence="1" type="primary">gph_24</name>
    <name evidence="1" type="ORF">GALL_328380</name>
</gene>
<protein>
    <submittedName>
        <fullName evidence="1">Phosphoglycolate phosphatase</fullName>
        <ecNumber evidence="1">3.1.3.18</ecNumber>
    </submittedName>
</protein>
<reference evidence="1" key="1">
    <citation type="submission" date="2016-10" db="EMBL/GenBank/DDBJ databases">
        <title>Sequence of Gallionella enrichment culture.</title>
        <authorList>
            <person name="Poehlein A."/>
            <person name="Muehling M."/>
            <person name="Daniel R."/>
        </authorList>
    </citation>
    <scope>NUCLEOTIDE SEQUENCE</scope>
</reference>
<dbReference type="GO" id="GO:0006281">
    <property type="term" value="P:DNA repair"/>
    <property type="evidence" value="ECO:0007669"/>
    <property type="project" value="TreeGrafter"/>
</dbReference>
<dbReference type="EMBL" id="MLJW01000552">
    <property type="protein sequence ID" value="OIQ85319.1"/>
    <property type="molecule type" value="Genomic_DNA"/>
</dbReference>
<dbReference type="PANTHER" id="PTHR43434">
    <property type="entry name" value="PHOSPHOGLYCOLATE PHOSPHATASE"/>
    <property type="match status" value="1"/>
</dbReference>